<evidence type="ECO:0000256" key="1">
    <source>
        <dbReference type="ARBA" id="ARBA00008056"/>
    </source>
</evidence>
<dbReference type="SUPFAM" id="SSF51197">
    <property type="entry name" value="Clavaminate synthase-like"/>
    <property type="match status" value="1"/>
</dbReference>
<dbReference type="OrthoDB" id="288590at2759"/>
<name>A0A9P4UDM5_9PLEO</name>
<proteinExistence type="inferred from homology"/>
<accession>A0A9P4UDM5</accession>
<dbReference type="PANTHER" id="PTHR47990">
    <property type="entry name" value="2-OXOGLUTARATE (2OG) AND FE(II)-DEPENDENT OXYGENASE SUPERFAMILY PROTEIN-RELATED"/>
    <property type="match status" value="1"/>
</dbReference>
<comment type="similarity">
    <text evidence="1">Belongs to the iron/ascorbate-dependent oxidoreductase family.</text>
</comment>
<dbReference type="InterPro" id="IPR050231">
    <property type="entry name" value="Iron_ascorbate_oxido_reductase"/>
</dbReference>
<evidence type="ECO:0000313" key="4">
    <source>
        <dbReference type="Proteomes" id="UP000799764"/>
    </source>
</evidence>
<organism evidence="3 4">
    <name type="scientific">Karstenula rhodostoma CBS 690.94</name>
    <dbReference type="NCBI Taxonomy" id="1392251"/>
    <lineage>
        <taxon>Eukaryota</taxon>
        <taxon>Fungi</taxon>
        <taxon>Dikarya</taxon>
        <taxon>Ascomycota</taxon>
        <taxon>Pezizomycotina</taxon>
        <taxon>Dothideomycetes</taxon>
        <taxon>Pleosporomycetidae</taxon>
        <taxon>Pleosporales</taxon>
        <taxon>Massarineae</taxon>
        <taxon>Didymosphaeriaceae</taxon>
        <taxon>Karstenula</taxon>
    </lineage>
</organism>
<dbReference type="AlphaFoldDB" id="A0A9P4UDM5"/>
<dbReference type="Proteomes" id="UP000799764">
    <property type="component" value="Unassembled WGS sequence"/>
</dbReference>
<dbReference type="InterPro" id="IPR044861">
    <property type="entry name" value="IPNS-like_FE2OG_OXY"/>
</dbReference>
<protein>
    <submittedName>
        <fullName evidence="3">Clavaminate synthase-like protein</fullName>
    </submittedName>
</protein>
<evidence type="ECO:0000313" key="3">
    <source>
        <dbReference type="EMBL" id="KAF2445312.1"/>
    </source>
</evidence>
<reference evidence="3" key="1">
    <citation type="journal article" date="2020" name="Stud. Mycol.">
        <title>101 Dothideomycetes genomes: a test case for predicting lifestyles and emergence of pathogens.</title>
        <authorList>
            <person name="Haridas S."/>
            <person name="Albert R."/>
            <person name="Binder M."/>
            <person name="Bloem J."/>
            <person name="Labutti K."/>
            <person name="Salamov A."/>
            <person name="Andreopoulos B."/>
            <person name="Baker S."/>
            <person name="Barry K."/>
            <person name="Bills G."/>
            <person name="Bluhm B."/>
            <person name="Cannon C."/>
            <person name="Castanera R."/>
            <person name="Culley D."/>
            <person name="Daum C."/>
            <person name="Ezra D."/>
            <person name="Gonzalez J."/>
            <person name="Henrissat B."/>
            <person name="Kuo A."/>
            <person name="Liang C."/>
            <person name="Lipzen A."/>
            <person name="Lutzoni F."/>
            <person name="Magnuson J."/>
            <person name="Mondo S."/>
            <person name="Nolan M."/>
            <person name="Ohm R."/>
            <person name="Pangilinan J."/>
            <person name="Park H.-J."/>
            <person name="Ramirez L."/>
            <person name="Alfaro M."/>
            <person name="Sun H."/>
            <person name="Tritt A."/>
            <person name="Yoshinaga Y."/>
            <person name="Zwiers L.-H."/>
            <person name="Turgeon B."/>
            <person name="Goodwin S."/>
            <person name="Spatafora J."/>
            <person name="Crous P."/>
            <person name="Grigoriev I."/>
        </authorList>
    </citation>
    <scope>NUCLEOTIDE SEQUENCE</scope>
    <source>
        <strain evidence="3">CBS 690.94</strain>
    </source>
</reference>
<dbReference type="InterPro" id="IPR027443">
    <property type="entry name" value="IPNS-like_sf"/>
</dbReference>
<gene>
    <name evidence="3" type="ORF">P171DRAFT_454879</name>
</gene>
<feature type="domain" description="Isopenicillin N synthase-like Fe(2+) 2OG dioxygenase" evidence="2">
    <location>
        <begin position="140"/>
        <end position="213"/>
    </location>
</feature>
<evidence type="ECO:0000259" key="2">
    <source>
        <dbReference type="Pfam" id="PF03171"/>
    </source>
</evidence>
<comment type="caution">
    <text evidence="3">The sequence shown here is derived from an EMBL/GenBank/DDBJ whole genome shotgun (WGS) entry which is preliminary data.</text>
</comment>
<dbReference type="Pfam" id="PF03171">
    <property type="entry name" value="2OG-FeII_Oxy"/>
    <property type="match status" value="1"/>
</dbReference>
<dbReference type="Gene3D" id="2.60.120.330">
    <property type="entry name" value="B-lactam Antibiotic, Isopenicillin N Synthase, Chain"/>
    <property type="match status" value="1"/>
</dbReference>
<dbReference type="EMBL" id="MU001500">
    <property type="protein sequence ID" value="KAF2445312.1"/>
    <property type="molecule type" value="Genomic_DNA"/>
</dbReference>
<sequence length="269" mass="29560">MASKKLFDAVPPFLKDVPTAEMYLISLEDLTSGDASTARRVLDACQELGFFLLDLRGDALGETVIDEVDNLFGAGERIINLPDGWFNISQDGLFHNETLRPLPDLLGLPPDTFTSRQSPTKLSGTVFRVIKSYASPEEEGYRTSMIHHADFGTITILANVVGGLQILAPGKEASDEQGWLYVRPERGCLIVNLGDAMVQWTCGLLRSKCHRINFAPVRPERDAAMRRLMGQGEDGGDGDLTAWEVKKMMALKSGEAVMESRGGKDREIS</sequence>
<keyword evidence="4" id="KW-1185">Reference proteome</keyword>